<reference evidence="4" key="1">
    <citation type="journal article" date="2014" name="Proc. Natl. Acad. Sci. U.S.A.">
        <title>Extensive sampling of basidiomycete genomes demonstrates inadequacy of the white-rot/brown-rot paradigm for wood decay fungi.</title>
        <authorList>
            <person name="Riley R."/>
            <person name="Salamov A.A."/>
            <person name="Brown D.W."/>
            <person name="Nagy L.G."/>
            <person name="Floudas D."/>
            <person name="Held B.W."/>
            <person name="Levasseur A."/>
            <person name="Lombard V."/>
            <person name="Morin E."/>
            <person name="Otillar R."/>
            <person name="Lindquist E.A."/>
            <person name="Sun H."/>
            <person name="LaButti K.M."/>
            <person name="Schmutz J."/>
            <person name="Jabbour D."/>
            <person name="Luo H."/>
            <person name="Baker S.E."/>
            <person name="Pisabarro A.G."/>
            <person name="Walton J.D."/>
            <person name="Blanchette R.A."/>
            <person name="Henrissat B."/>
            <person name="Martin F."/>
            <person name="Cullen D."/>
            <person name="Hibbett D.S."/>
            <person name="Grigoriev I.V."/>
        </authorList>
    </citation>
    <scope>NUCLEOTIDE SEQUENCE [LARGE SCALE GENOMIC DNA]</scope>
    <source>
        <strain evidence="4">MUCL 33604</strain>
    </source>
</reference>
<dbReference type="InParanoid" id="A0A067QPZ8"/>
<dbReference type="EMBL" id="KL197709">
    <property type="protein sequence ID" value="KDQ64711.1"/>
    <property type="molecule type" value="Genomic_DNA"/>
</dbReference>
<organism evidence="3 4">
    <name type="scientific">Jaapia argillacea MUCL 33604</name>
    <dbReference type="NCBI Taxonomy" id="933084"/>
    <lineage>
        <taxon>Eukaryota</taxon>
        <taxon>Fungi</taxon>
        <taxon>Dikarya</taxon>
        <taxon>Basidiomycota</taxon>
        <taxon>Agaricomycotina</taxon>
        <taxon>Agaricomycetes</taxon>
        <taxon>Agaricomycetidae</taxon>
        <taxon>Jaapiales</taxon>
        <taxon>Jaapiaceae</taxon>
        <taxon>Jaapia</taxon>
    </lineage>
</organism>
<accession>A0A067QPZ8</accession>
<feature type="region of interest" description="Disordered" evidence="1">
    <location>
        <begin position="81"/>
        <end position="110"/>
    </location>
</feature>
<keyword evidence="4" id="KW-1185">Reference proteome</keyword>
<dbReference type="AlphaFoldDB" id="A0A067QPZ8"/>
<keyword evidence="2" id="KW-0812">Transmembrane</keyword>
<feature type="region of interest" description="Disordered" evidence="1">
    <location>
        <begin position="122"/>
        <end position="142"/>
    </location>
</feature>
<keyword evidence="2" id="KW-1133">Transmembrane helix</keyword>
<feature type="transmembrane region" description="Helical" evidence="2">
    <location>
        <begin position="155"/>
        <end position="175"/>
    </location>
</feature>
<dbReference type="Proteomes" id="UP000027265">
    <property type="component" value="Unassembled WGS sequence"/>
</dbReference>
<evidence type="ECO:0000313" key="4">
    <source>
        <dbReference type="Proteomes" id="UP000027265"/>
    </source>
</evidence>
<name>A0A067QPZ8_9AGAM</name>
<proteinExistence type="predicted"/>
<dbReference type="STRING" id="933084.A0A067QPZ8"/>
<protein>
    <submittedName>
        <fullName evidence="3">Uncharacterized protein</fullName>
    </submittedName>
</protein>
<feature type="compositionally biased region" description="Pro residues" evidence="1">
    <location>
        <begin position="91"/>
        <end position="102"/>
    </location>
</feature>
<keyword evidence="2" id="KW-0472">Membrane</keyword>
<evidence type="ECO:0000256" key="2">
    <source>
        <dbReference type="SAM" id="Phobius"/>
    </source>
</evidence>
<feature type="region of interest" description="Disordered" evidence="1">
    <location>
        <begin position="348"/>
        <end position="419"/>
    </location>
</feature>
<dbReference type="HOGENOM" id="CLU_555477_0_0_1"/>
<evidence type="ECO:0000256" key="1">
    <source>
        <dbReference type="SAM" id="MobiDB-lite"/>
    </source>
</evidence>
<feature type="region of interest" description="Disordered" evidence="1">
    <location>
        <begin position="191"/>
        <end position="252"/>
    </location>
</feature>
<feature type="compositionally biased region" description="Low complexity" evidence="1">
    <location>
        <begin position="81"/>
        <end position="90"/>
    </location>
</feature>
<gene>
    <name evidence="3" type="ORF">JAAARDRAFT_188014</name>
</gene>
<sequence>MHAAPAIQIVKRQGLVGGLESVFSDKPATSISINSDPLGLGGIITSVIPPILSFPSSSTTSSSSSASTTSVALSSTAASFTSSSSRSPSITPHPPPPSPTPSPSSSSTVVYTSTVHGGSVTITSVVDPESPPTSSPSAAPSRTGFFQNKPLEGGVFALVAVIVVVFLVSIATIAIRRAKNNRLVEDAVKWPETGFNSSPHDLEKGQIGSLGSMKGRRPSNGSSRGYGVGSDGSSHGHGTIITSDRPPGLFGPNGYGQGGFGPLPVPPKPAGYPQGQVYAAGPHMTPYAGPYMGMGRNVPPNASYQTYPRPGAAIQGNQGFVVGPEASSTMVQFPRDERAAIPRLETNFPPAYPSAGKVPEQLSPGSLLNPSPPVSPIDNVDTGSAKVTRRVSSDSRELDPALPSLPPAPALPDSFGWQDVDHGAEARDEMVRGETRVLKVANE</sequence>
<evidence type="ECO:0000313" key="3">
    <source>
        <dbReference type="EMBL" id="KDQ64711.1"/>
    </source>
</evidence>